<gene>
    <name evidence="2" type="ORF">LEA_10859</name>
</gene>
<feature type="region of interest" description="Disordered" evidence="1">
    <location>
        <begin position="1"/>
        <end position="23"/>
    </location>
</feature>
<proteinExistence type="predicted"/>
<comment type="caution">
    <text evidence="2">The sequence shown here is derived from an EMBL/GenBank/DDBJ whole genome shotgun (WGS) entry which is preliminary data.</text>
</comment>
<evidence type="ECO:0000256" key="1">
    <source>
        <dbReference type="SAM" id="MobiDB-lite"/>
    </source>
</evidence>
<sequence length="68" mass="7957">MEEITMTNNKKNNGGRPAGRRKTAKIEISIEPSVKEEFMNLMRVQGKMASVEIGLWIREYLKRYKEVK</sequence>
<dbReference type="AlphaFoldDB" id="K1TD02"/>
<protein>
    <submittedName>
        <fullName evidence="2">Toxin-antitoxin system, antitoxin component, ribbon-helix-helix fold protein</fullName>
    </submittedName>
</protein>
<evidence type="ECO:0000313" key="2">
    <source>
        <dbReference type="EMBL" id="EKC64365.1"/>
    </source>
</evidence>
<dbReference type="EMBL" id="AJWY01007311">
    <property type="protein sequence ID" value="EKC64365.1"/>
    <property type="molecule type" value="Genomic_DNA"/>
</dbReference>
<organism evidence="2">
    <name type="scientific">human gut metagenome</name>
    <dbReference type="NCBI Taxonomy" id="408170"/>
    <lineage>
        <taxon>unclassified sequences</taxon>
        <taxon>metagenomes</taxon>
        <taxon>organismal metagenomes</taxon>
    </lineage>
</organism>
<name>K1TD02_9ZZZZ</name>
<reference evidence="2" key="1">
    <citation type="journal article" date="2013" name="Environ. Microbiol.">
        <title>Microbiota from the distal guts of lean and obese adolescents exhibit partial functional redundancy besides clear differences in community structure.</title>
        <authorList>
            <person name="Ferrer M."/>
            <person name="Ruiz A."/>
            <person name="Lanza F."/>
            <person name="Haange S.B."/>
            <person name="Oberbach A."/>
            <person name="Till H."/>
            <person name="Bargiela R."/>
            <person name="Campoy C."/>
            <person name="Segura M.T."/>
            <person name="Richter M."/>
            <person name="von Bergen M."/>
            <person name="Seifert J."/>
            <person name="Suarez A."/>
        </authorList>
    </citation>
    <scope>NUCLEOTIDE SEQUENCE</scope>
</reference>
<feature type="compositionally biased region" description="Polar residues" evidence="1">
    <location>
        <begin position="1"/>
        <end position="12"/>
    </location>
</feature>
<accession>K1TD02</accession>